<reference evidence="1" key="1">
    <citation type="submission" date="2017-07" db="EMBL/GenBank/DDBJ databases">
        <title>Taro Niue Genome Assembly and Annotation.</title>
        <authorList>
            <person name="Atibalentja N."/>
            <person name="Keating K."/>
            <person name="Fields C.J."/>
        </authorList>
    </citation>
    <scope>NUCLEOTIDE SEQUENCE</scope>
    <source>
        <strain evidence="1">Niue_2</strain>
        <tissue evidence="1">Leaf</tissue>
    </source>
</reference>
<accession>A0A843V064</accession>
<name>A0A843V064_COLES</name>
<gene>
    <name evidence="1" type="ORF">Taro_021843</name>
</gene>
<evidence type="ECO:0000313" key="2">
    <source>
        <dbReference type="Proteomes" id="UP000652761"/>
    </source>
</evidence>
<comment type="caution">
    <text evidence="1">The sequence shown here is derived from an EMBL/GenBank/DDBJ whole genome shotgun (WGS) entry which is preliminary data.</text>
</comment>
<organism evidence="1 2">
    <name type="scientific">Colocasia esculenta</name>
    <name type="common">Wild taro</name>
    <name type="synonym">Arum esculentum</name>
    <dbReference type="NCBI Taxonomy" id="4460"/>
    <lineage>
        <taxon>Eukaryota</taxon>
        <taxon>Viridiplantae</taxon>
        <taxon>Streptophyta</taxon>
        <taxon>Embryophyta</taxon>
        <taxon>Tracheophyta</taxon>
        <taxon>Spermatophyta</taxon>
        <taxon>Magnoliopsida</taxon>
        <taxon>Liliopsida</taxon>
        <taxon>Araceae</taxon>
        <taxon>Aroideae</taxon>
        <taxon>Colocasieae</taxon>
        <taxon>Colocasia</taxon>
    </lineage>
</organism>
<proteinExistence type="predicted"/>
<dbReference type="EMBL" id="NMUH01001133">
    <property type="protein sequence ID" value="MQL89275.1"/>
    <property type="molecule type" value="Genomic_DNA"/>
</dbReference>
<dbReference type="Proteomes" id="UP000652761">
    <property type="component" value="Unassembled WGS sequence"/>
</dbReference>
<evidence type="ECO:0000313" key="1">
    <source>
        <dbReference type="EMBL" id="MQL89275.1"/>
    </source>
</evidence>
<dbReference type="AlphaFoldDB" id="A0A843V064"/>
<keyword evidence="2" id="KW-1185">Reference proteome</keyword>
<sequence length="75" mass="8112">MPGRLLSNSSYASPAHLATTSAQHLIRIRHTQPITMATAAFTCSGHNTTPGSSQQLLVASRRLFCFQLDNEKTIG</sequence>
<protein>
    <submittedName>
        <fullName evidence="1">Uncharacterized protein</fullName>
    </submittedName>
</protein>